<dbReference type="SUPFAM" id="SSF52317">
    <property type="entry name" value="Class I glutamine amidotransferase-like"/>
    <property type="match status" value="1"/>
</dbReference>
<dbReference type="Proteomes" id="UP000272503">
    <property type="component" value="Unassembled WGS sequence"/>
</dbReference>
<organism evidence="4 5">
    <name type="scientific">Mycetocola tolaasinivorans</name>
    <dbReference type="NCBI Taxonomy" id="76635"/>
    <lineage>
        <taxon>Bacteria</taxon>
        <taxon>Bacillati</taxon>
        <taxon>Actinomycetota</taxon>
        <taxon>Actinomycetes</taxon>
        <taxon>Micrococcales</taxon>
        <taxon>Microbacteriaceae</taxon>
        <taxon>Mycetocola</taxon>
    </lineage>
</organism>
<dbReference type="AlphaFoldDB" id="A0A3L7A631"/>
<accession>A0A3L7A631</accession>
<dbReference type="InterPro" id="IPR018060">
    <property type="entry name" value="HTH_AraC"/>
</dbReference>
<sequence length="321" mass="33745">MAAHSITFLLFDGLKHLDVAGPAEVFAEANRHGAQYELHYVSPDGEPVLTSIGASFPADASPALDARRDTVVIPGGDAVPTSAVPAALTSSLLSLTENASRIATVCTGAFLLASTGLLEGRRVATHWAHAALLQRLHPGITVIPDAIFVTDGRFHTSAGVSSGIDLALALVEADHGPDLARQVAQQLVVYLQRPGGQSQFSTLLGISRGARDGVRLVIDAVVAHPSASHAIADLAAIAGVSPRHLSRLFLGDLGMTPTRFVENVRLDTAKSLLLGGESVTLTAQRAGFQSIETMRRLFVANLGMPPSVYQQRFRSTGADRT</sequence>
<evidence type="ECO:0000313" key="5">
    <source>
        <dbReference type="Proteomes" id="UP000272503"/>
    </source>
</evidence>
<dbReference type="EMBL" id="RCUX01000006">
    <property type="protein sequence ID" value="RLP75564.1"/>
    <property type="molecule type" value="Genomic_DNA"/>
</dbReference>
<dbReference type="SUPFAM" id="SSF46689">
    <property type="entry name" value="Homeodomain-like"/>
    <property type="match status" value="2"/>
</dbReference>
<keyword evidence="1" id="KW-0805">Transcription regulation</keyword>
<dbReference type="CDD" id="cd03137">
    <property type="entry name" value="GATase1_AraC_1"/>
    <property type="match status" value="1"/>
</dbReference>
<dbReference type="InterPro" id="IPR009057">
    <property type="entry name" value="Homeodomain-like_sf"/>
</dbReference>
<keyword evidence="5" id="KW-1185">Reference proteome</keyword>
<reference evidence="4 5" key="1">
    <citation type="submission" date="2018-10" db="EMBL/GenBank/DDBJ databases">
        <authorList>
            <person name="Li J."/>
        </authorList>
    </citation>
    <scope>NUCLEOTIDE SEQUENCE [LARGE SCALE GENOMIC DNA]</scope>
    <source>
        <strain evidence="4 5">IF 016277</strain>
    </source>
</reference>
<dbReference type="InterPro" id="IPR029062">
    <property type="entry name" value="Class_I_gatase-like"/>
</dbReference>
<evidence type="ECO:0000313" key="4">
    <source>
        <dbReference type="EMBL" id="RLP75564.1"/>
    </source>
</evidence>
<dbReference type="SMART" id="SM00342">
    <property type="entry name" value="HTH_ARAC"/>
    <property type="match status" value="1"/>
</dbReference>
<dbReference type="RefSeq" id="WP_121648536.1">
    <property type="nucleotide sequence ID" value="NZ_RCUX01000006.1"/>
</dbReference>
<keyword evidence="2" id="KW-0804">Transcription</keyword>
<protein>
    <submittedName>
        <fullName evidence="4">Helix-turn-helix domain-containing protein</fullName>
    </submittedName>
</protein>
<evidence type="ECO:0000259" key="3">
    <source>
        <dbReference type="PROSITE" id="PS01124"/>
    </source>
</evidence>
<dbReference type="GO" id="GO:0043565">
    <property type="term" value="F:sequence-specific DNA binding"/>
    <property type="evidence" value="ECO:0007669"/>
    <property type="project" value="InterPro"/>
</dbReference>
<dbReference type="Pfam" id="PF01965">
    <property type="entry name" value="DJ-1_PfpI"/>
    <property type="match status" value="1"/>
</dbReference>
<dbReference type="PANTHER" id="PTHR43130:SF3">
    <property type="entry name" value="HTH-TYPE TRANSCRIPTIONAL REGULATOR RV1931C"/>
    <property type="match status" value="1"/>
</dbReference>
<dbReference type="PANTHER" id="PTHR43130">
    <property type="entry name" value="ARAC-FAMILY TRANSCRIPTIONAL REGULATOR"/>
    <property type="match status" value="1"/>
</dbReference>
<dbReference type="InterPro" id="IPR052158">
    <property type="entry name" value="INH-QAR"/>
</dbReference>
<dbReference type="GO" id="GO:0003700">
    <property type="term" value="F:DNA-binding transcription factor activity"/>
    <property type="evidence" value="ECO:0007669"/>
    <property type="project" value="InterPro"/>
</dbReference>
<gene>
    <name evidence="4" type="ORF">D9V32_08800</name>
</gene>
<dbReference type="Pfam" id="PF12833">
    <property type="entry name" value="HTH_18"/>
    <property type="match status" value="1"/>
</dbReference>
<feature type="domain" description="HTH araC/xylS-type" evidence="3">
    <location>
        <begin position="212"/>
        <end position="312"/>
    </location>
</feature>
<proteinExistence type="predicted"/>
<dbReference type="Gene3D" id="1.10.10.60">
    <property type="entry name" value="Homeodomain-like"/>
    <property type="match status" value="1"/>
</dbReference>
<name>A0A3L7A631_9MICO</name>
<comment type="caution">
    <text evidence="4">The sequence shown here is derived from an EMBL/GenBank/DDBJ whole genome shotgun (WGS) entry which is preliminary data.</text>
</comment>
<dbReference type="Gene3D" id="3.40.50.880">
    <property type="match status" value="1"/>
</dbReference>
<evidence type="ECO:0000256" key="2">
    <source>
        <dbReference type="ARBA" id="ARBA00023163"/>
    </source>
</evidence>
<evidence type="ECO:0000256" key="1">
    <source>
        <dbReference type="ARBA" id="ARBA00023015"/>
    </source>
</evidence>
<dbReference type="PROSITE" id="PS01124">
    <property type="entry name" value="HTH_ARAC_FAMILY_2"/>
    <property type="match status" value="1"/>
</dbReference>
<dbReference type="InterPro" id="IPR002818">
    <property type="entry name" value="DJ-1/PfpI"/>
</dbReference>
<dbReference type="OrthoDB" id="3992151at2"/>